<dbReference type="Gene3D" id="1.10.730.10">
    <property type="entry name" value="Isoleucyl-tRNA Synthetase, Domain 1"/>
    <property type="match status" value="1"/>
</dbReference>
<evidence type="ECO:0000259" key="12">
    <source>
        <dbReference type="Pfam" id="PF08264"/>
    </source>
</evidence>
<keyword evidence="7 11" id="KW-0648">Protein biosynthesis</keyword>
<dbReference type="PANTHER" id="PTHR43326:SF1">
    <property type="entry name" value="METHIONINE--TRNA LIGASE, MITOCHONDRIAL"/>
    <property type="match status" value="1"/>
</dbReference>
<dbReference type="CDD" id="cd07957">
    <property type="entry name" value="Anticodon_Ia_Met"/>
    <property type="match status" value="1"/>
</dbReference>
<evidence type="ECO:0000256" key="7">
    <source>
        <dbReference type="ARBA" id="ARBA00022917"/>
    </source>
</evidence>
<evidence type="ECO:0000313" key="15">
    <source>
        <dbReference type="Proteomes" id="UP000229156"/>
    </source>
</evidence>
<comment type="caution">
    <text evidence="14">The sequence shown here is derived from an EMBL/GenBank/DDBJ whole genome shotgun (WGS) entry which is preliminary data.</text>
</comment>
<dbReference type="NCBIfam" id="TIGR00398">
    <property type="entry name" value="metG"/>
    <property type="match status" value="1"/>
</dbReference>
<dbReference type="InterPro" id="IPR041872">
    <property type="entry name" value="Anticodon_Met"/>
</dbReference>
<dbReference type="CDD" id="cd00814">
    <property type="entry name" value="MetRS_core"/>
    <property type="match status" value="1"/>
</dbReference>
<protein>
    <recommendedName>
        <fullName evidence="3">Methionine--tRNA ligase</fullName>
        <ecNumber evidence="2">6.1.1.10</ecNumber>
    </recommendedName>
    <alternativeName>
        <fullName evidence="9">Methionyl-tRNA synthetase</fullName>
    </alternativeName>
</protein>
<sequence>MCLPTPKKLGTVPKKKFYITTTLPYVNADPHLGFALEIVQADVIARCRQILGNEVFFNTGTDEHGAKIYRKAQEEGLDPQTFCNAKAKKFDNLKKALNLSYNSFIRTTDLQHIKAAQEFWLRCKQNGDIYKKDYKIKYCVGCELEKTESELVDGKCPLHPDQELEIIQEENYFFRYSRYQDKLLDLYQKNPKFVLPESRLNEIKEFTKKGLKDFSISRLKEKMPWGINVPDDNTQVMYVWFDALVSYISCLEWPDDLKKFNDFWPGIQVAGKDNLRQQSSMWQAMLMSAGLKTSKQILIHGFVTSNGQKMSKSLGNVVDPFELVEKYGTDAVRYFLLREISPTEDGDYTHQKFRERYNADLANGLGNFVARVITLGAKLKIKNEKLKVIEQNSRIIQETWKKYKNALDDFKFNEALIAIWELISFCDKYIEKEKPWEKSDNQLSVINNLLIALANIAQMLQPLLPETSEKIFQQLGVRPSDKEWHFEVKKEKSLFPRLIS</sequence>
<dbReference type="InterPro" id="IPR013155">
    <property type="entry name" value="M/V/L/I-tRNA-synth_anticd-bd"/>
</dbReference>
<evidence type="ECO:0000256" key="8">
    <source>
        <dbReference type="ARBA" id="ARBA00023146"/>
    </source>
</evidence>
<dbReference type="GO" id="GO:0006431">
    <property type="term" value="P:methionyl-tRNA aminoacylation"/>
    <property type="evidence" value="ECO:0007669"/>
    <property type="project" value="InterPro"/>
</dbReference>
<dbReference type="Proteomes" id="UP000229156">
    <property type="component" value="Unassembled WGS sequence"/>
</dbReference>
<feature type="domain" description="Methionyl/Leucyl tRNA synthetase" evidence="13">
    <location>
        <begin position="18"/>
        <end position="158"/>
    </location>
</feature>
<dbReference type="InterPro" id="IPR014729">
    <property type="entry name" value="Rossmann-like_a/b/a_fold"/>
</dbReference>
<evidence type="ECO:0000256" key="4">
    <source>
        <dbReference type="ARBA" id="ARBA00022598"/>
    </source>
</evidence>
<evidence type="ECO:0000313" key="14">
    <source>
        <dbReference type="EMBL" id="PJB09146.1"/>
    </source>
</evidence>
<evidence type="ECO:0000256" key="6">
    <source>
        <dbReference type="ARBA" id="ARBA00022840"/>
    </source>
</evidence>
<dbReference type="PANTHER" id="PTHR43326">
    <property type="entry name" value="METHIONYL-TRNA SYNTHETASE"/>
    <property type="match status" value="1"/>
</dbReference>
<evidence type="ECO:0000256" key="9">
    <source>
        <dbReference type="ARBA" id="ARBA00030904"/>
    </source>
</evidence>
<evidence type="ECO:0000256" key="2">
    <source>
        <dbReference type="ARBA" id="ARBA00012838"/>
    </source>
</evidence>
<evidence type="ECO:0000256" key="10">
    <source>
        <dbReference type="ARBA" id="ARBA00047364"/>
    </source>
</evidence>
<evidence type="ECO:0000259" key="13">
    <source>
        <dbReference type="Pfam" id="PF09334"/>
    </source>
</evidence>
<dbReference type="AlphaFoldDB" id="A0A2M7ZV12"/>
<organism evidence="14 15">
    <name type="scientific">bacterium (Candidatus Gribaldobacteria) CG_4_9_14_3_um_filter_36_15</name>
    <dbReference type="NCBI Taxonomy" id="2014269"/>
    <lineage>
        <taxon>Bacteria</taxon>
        <taxon>Candidatus Gribaldobacteria</taxon>
    </lineage>
</organism>
<dbReference type="PRINTS" id="PR01041">
    <property type="entry name" value="TRNASYNTHMET"/>
</dbReference>
<keyword evidence="6 11" id="KW-0067">ATP-binding</keyword>
<dbReference type="GO" id="GO:0004825">
    <property type="term" value="F:methionine-tRNA ligase activity"/>
    <property type="evidence" value="ECO:0007669"/>
    <property type="project" value="UniProtKB-EC"/>
</dbReference>
<gene>
    <name evidence="14" type="ORF">CO121_01500</name>
</gene>
<dbReference type="InterPro" id="IPR009080">
    <property type="entry name" value="tRNAsynth_Ia_anticodon-bd"/>
</dbReference>
<evidence type="ECO:0000256" key="1">
    <source>
        <dbReference type="ARBA" id="ARBA00003314"/>
    </source>
</evidence>
<accession>A0A2M7ZV12</accession>
<dbReference type="Pfam" id="PF09334">
    <property type="entry name" value="tRNA-synt_1g"/>
    <property type="match status" value="2"/>
</dbReference>
<evidence type="ECO:0000256" key="11">
    <source>
        <dbReference type="RuleBase" id="RU363039"/>
    </source>
</evidence>
<dbReference type="EMBL" id="PFUT01000032">
    <property type="protein sequence ID" value="PJB09146.1"/>
    <property type="molecule type" value="Genomic_DNA"/>
</dbReference>
<dbReference type="SUPFAM" id="SSF52374">
    <property type="entry name" value="Nucleotidylyl transferase"/>
    <property type="match status" value="1"/>
</dbReference>
<dbReference type="Pfam" id="PF08264">
    <property type="entry name" value="Anticodon_1"/>
    <property type="match status" value="1"/>
</dbReference>
<dbReference type="EC" id="6.1.1.10" evidence="2"/>
<dbReference type="InterPro" id="IPR015413">
    <property type="entry name" value="Methionyl/Leucyl_tRNA_Synth"/>
</dbReference>
<dbReference type="SUPFAM" id="SSF47323">
    <property type="entry name" value="Anticodon-binding domain of a subclass of class I aminoacyl-tRNA synthetases"/>
    <property type="match status" value="1"/>
</dbReference>
<comment type="similarity">
    <text evidence="11">Belongs to the class-I aminoacyl-tRNA synthetase family.</text>
</comment>
<name>A0A2M7ZV12_9BACT</name>
<comment type="function">
    <text evidence="1">Is required not only for elongation of protein synthesis but also for the initiation of all mRNA translation through initiator tRNA(fMet) aminoacylation.</text>
</comment>
<dbReference type="FunFam" id="2.170.220.10:FF:000001">
    <property type="entry name" value="methionine--tRNA ligase, mitochondrial"/>
    <property type="match status" value="1"/>
</dbReference>
<feature type="domain" description="Methionyl/Valyl/Leucyl/Isoleucyl-tRNA synthetase anticodon-binding" evidence="12">
    <location>
        <begin position="396"/>
        <end position="480"/>
    </location>
</feature>
<dbReference type="InterPro" id="IPR033911">
    <property type="entry name" value="MetRS_core"/>
</dbReference>
<dbReference type="Gene3D" id="3.40.50.620">
    <property type="entry name" value="HUPs"/>
    <property type="match status" value="1"/>
</dbReference>
<feature type="domain" description="Methionyl/Leucyl tRNA synthetase" evidence="13">
    <location>
        <begin position="165"/>
        <end position="372"/>
    </location>
</feature>
<proteinExistence type="inferred from homology"/>
<dbReference type="InterPro" id="IPR014758">
    <property type="entry name" value="Met-tRNA_synth"/>
</dbReference>
<keyword evidence="4 11" id="KW-0436">Ligase</keyword>
<evidence type="ECO:0000256" key="3">
    <source>
        <dbReference type="ARBA" id="ARBA00018753"/>
    </source>
</evidence>
<dbReference type="InterPro" id="IPR023457">
    <property type="entry name" value="Met-tRNA_synth_2"/>
</dbReference>
<keyword evidence="8 11" id="KW-0030">Aminoacyl-tRNA synthetase</keyword>
<keyword evidence="5 11" id="KW-0547">Nucleotide-binding</keyword>
<dbReference type="GO" id="GO:0005524">
    <property type="term" value="F:ATP binding"/>
    <property type="evidence" value="ECO:0007669"/>
    <property type="project" value="UniProtKB-KW"/>
</dbReference>
<reference evidence="15" key="1">
    <citation type="submission" date="2017-09" db="EMBL/GenBank/DDBJ databases">
        <title>Depth-based differentiation of microbial function through sediment-hosted aquifers and enrichment of novel symbionts in the deep terrestrial subsurface.</title>
        <authorList>
            <person name="Probst A.J."/>
            <person name="Ladd B."/>
            <person name="Jarett J.K."/>
            <person name="Geller-Mcgrath D.E."/>
            <person name="Sieber C.M.K."/>
            <person name="Emerson J.B."/>
            <person name="Anantharaman K."/>
            <person name="Thomas B.C."/>
            <person name="Malmstrom R."/>
            <person name="Stieglmeier M."/>
            <person name="Klingl A."/>
            <person name="Woyke T."/>
            <person name="Ryan C.M."/>
            <person name="Banfield J.F."/>
        </authorList>
    </citation>
    <scope>NUCLEOTIDE SEQUENCE [LARGE SCALE GENOMIC DNA]</scope>
</reference>
<evidence type="ECO:0000256" key="5">
    <source>
        <dbReference type="ARBA" id="ARBA00022741"/>
    </source>
</evidence>
<comment type="catalytic activity">
    <reaction evidence="10">
        <text>tRNA(Met) + L-methionine + ATP = L-methionyl-tRNA(Met) + AMP + diphosphate</text>
        <dbReference type="Rhea" id="RHEA:13481"/>
        <dbReference type="Rhea" id="RHEA-COMP:9667"/>
        <dbReference type="Rhea" id="RHEA-COMP:9698"/>
        <dbReference type="ChEBI" id="CHEBI:30616"/>
        <dbReference type="ChEBI" id="CHEBI:33019"/>
        <dbReference type="ChEBI" id="CHEBI:57844"/>
        <dbReference type="ChEBI" id="CHEBI:78442"/>
        <dbReference type="ChEBI" id="CHEBI:78530"/>
        <dbReference type="ChEBI" id="CHEBI:456215"/>
        <dbReference type="EC" id="6.1.1.10"/>
    </reaction>
</comment>
<dbReference type="Gene3D" id="2.170.220.10">
    <property type="match status" value="1"/>
</dbReference>